<proteinExistence type="inferred from homology"/>
<dbReference type="CDD" id="cd11475">
    <property type="entry name" value="SLC5sbd_PutP"/>
    <property type="match status" value="1"/>
</dbReference>
<evidence type="ECO:0000256" key="9">
    <source>
        <dbReference type="ARBA" id="ARBA00023065"/>
    </source>
</evidence>
<dbReference type="NCBIfam" id="TIGR02121">
    <property type="entry name" value="Na_Pro_sym"/>
    <property type="match status" value="1"/>
</dbReference>
<keyword evidence="8 14" id="KW-0915">Sodium</keyword>
<feature type="transmembrane region" description="Helical" evidence="14">
    <location>
        <begin position="423"/>
        <end position="440"/>
    </location>
</feature>
<dbReference type="PROSITE" id="PS50283">
    <property type="entry name" value="NA_SOLUT_SYMP_3"/>
    <property type="match status" value="1"/>
</dbReference>
<comment type="catalytic activity">
    <reaction evidence="12">
        <text>L-proline(in) + Na(+)(in) = L-proline(out) + Na(+)(out)</text>
        <dbReference type="Rhea" id="RHEA:28967"/>
        <dbReference type="ChEBI" id="CHEBI:29101"/>
        <dbReference type="ChEBI" id="CHEBI:60039"/>
    </reaction>
</comment>
<dbReference type="RefSeq" id="WP_049724196.1">
    <property type="nucleotide sequence ID" value="NZ_CP012154.1"/>
</dbReference>
<feature type="transmembrane region" description="Helical" evidence="14">
    <location>
        <begin position="272"/>
        <end position="296"/>
    </location>
</feature>
<evidence type="ECO:0000313" key="15">
    <source>
        <dbReference type="EMBL" id="AKS40481.1"/>
    </source>
</evidence>
<keyword evidence="5 14" id="KW-0812">Transmembrane</keyword>
<evidence type="ECO:0000256" key="14">
    <source>
        <dbReference type="RuleBase" id="RU366012"/>
    </source>
</evidence>
<dbReference type="GO" id="GO:0015193">
    <property type="term" value="F:L-proline transmembrane transporter activity"/>
    <property type="evidence" value="ECO:0007669"/>
    <property type="project" value="TreeGrafter"/>
</dbReference>
<evidence type="ECO:0000256" key="5">
    <source>
        <dbReference type="ARBA" id="ARBA00022692"/>
    </source>
</evidence>
<dbReference type="KEGG" id="wma:WM2015_90"/>
<evidence type="ECO:0000313" key="16">
    <source>
        <dbReference type="Proteomes" id="UP000066624"/>
    </source>
</evidence>
<feature type="transmembrane region" description="Helical" evidence="14">
    <location>
        <begin position="316"/>
        <end position="337"/>
    </location>
</feature>
<keyword evidence="14" id="KW-0997">Cell inner membrane</keyword>
<reference evidence="15 16" key="1">
    <citation type="submission" date="2015-07" db="EMBL/GenBank/DDBJ databases">
        <authorList>
            <person name="Noorani M."/>
        </authorList>
    </citation>
    <scope>NUCLEOTIDE SEQUENCE [LARGE SCALE GENOMIC DNA]</scope>
    <source>
        <strain evidence="15 16">KCTC 42284</strain>
    </source>
</reference>
<dbReference type="InterPro" id="IPR011851">
    <property type="entry name" value="Na/Pro_symporter"/>
</dbReference>
<keyword evidence="10 14" id="KW-0472">Membrane</keyword>
<keyword evidence="9 14" id="KW-0406">Ion transport</keyword>
<feature type="transmembrane region" description="Helical" evidence="14">
    <location>
        <begin position="6"/>
        <end position="23"/>
    </location>
</feature>
<keyword evidence="14" id="KW-0029">Amino-acid transport</keyword>
<keyword evidence="7 14" id="KW-1133">Transmembrane helix</keyword>
<feature type="transmembrane region" description="Helical" evidence="14">
    <location>
        <begin position="366"/>
        <end position="386"/>
    </location>
</feature>
<evidence type="ECO:0000256" key="11">
    <source>
        <dbReference type="ARBA" id="ARBA00023201"/>
    </source>
</evidence>
<feature type="transmembrane region" description="Helical" evidence="14">
    <location>
        <begin position="398"/>
        <end position="416"/>
    </location>
</feature>
<dbReference type="PANTHER" id="PTHR48086">
    <property type="entry name" value="SODIUM/PROLINE SYMPORTER-RELATED"/>
    <property type="match status" value="1"/>
</dbReference>
<evidence type="ECO:0000256" key="8">
    <source>
        <dbReference type="ARBA" id="ARBA00023053"/>
    </source>
</evidence>
<dbReference type="Proteomes" id="UP000066624">
    <property type="component" value="Chromosome"/>
</dbReference>
<dbReference type="InterPro" id="IPR038377">
    <property type="entry name" value="Na/Glc_symporter_sf"/>
</dbReference>
<keyword evidence="16" id="KW-1185">Reference proteome</keyword>
<feature type="transmembrane region" description="Helical" evidence="14">
    <location>
        <begin position="452"/>
        <end position="471"/>
    </location>
</feature>
<dbReference type="EMBL" id="CP012154">
    <property type="protein sequence ID" value="AKS40481.1"/>
    <property type="molecule type" value="Genomic_DNA"/>
</dbReference>
<dbReference type="STRING" id="1579979.WM2015_90"/>
<dbReference type="OrthoDB" id="9789704at2"/>
<protein>
    <recommendedName>
        <fullName evidence="14">Sodium/proline symporter</fullName>
    </recommendedName>
    <alternativeName>
        <fullName evidence="14">Proline permease</fullName>
    </alternativeName>
</protein>
<evidence type="ECO:0000256" key="1">
    <source>
        <dbReference type="ARBA" id="ARBA00004651"/>
    </source>
</evidence>
<keyword evidence="6 14" id="KW-0769">Symport</keyword>
<dbReference type="Pfam" id="PF00474">
    <property type="entry name" value="SSF"/>
    <property type="match status" value="1"/>
</dbReference>
<keyword evidence="4" id="KW-1003">Cell membrane</keyword>
<dbReference type="NCBIfam" id="TIGR00813">
    <property type="entry name" value="sss"/>
    <property type="match status" value="1"/>
</dbReference>
<dbReference type="GO" id="GO:0005298">
    <property type="term" value="F:proline:sodium symporter activity"/>
    <property type="evidence" value="ECO:0007669"/>
    <property type="project" value="UniProtKB-UniRule"/>
</dbReference>
<dbReference type="Gene3D" id="1.20.1730.10">
    <property type="entry name" value="Sodium/glucose cotransporter"/>
    <property type="match status" value="1"/>
</dbReference>
<dbReference type="AlphaFoldDB" id="A0A0K0XS82"/>
<name>A0A0K0XS82_9GAMM</name>
<evidence type="ECO:0000256" key="10">
    <source>
        <dbReference type="ARBA" id="ARBA00023136"/>
    </source>
</evidence>
<accession>A0A0K0XS82</accession>
<feature type="transmembrane region" description="Helical" evidence="14">
    <location>
        <begin position="121"/>
        <end position="145"/>
    </location>
</feature>
<organism evidence="15 16">
    <name type="scientific">Wenzhouxiangella marina</name>
    <dbReference type="NCBI Taxonomy" id="1579979"/>
    <lineage>
        <taxon>Bacteria</taxon>
        <taxon>Pseudomonadati</taxon>
        <taxon>Pseudomonadota</taxon>
        <taxon>Gammaproteobacteria</taxon>
        <taxon>Chromatiales</taxon>
        <taxon>Wenzhouxiangellaceae</taxon>
        <taxon>Wenzhouxiangella</taxon>
    </lineage>
</organism>
<evidence type="ECO:0000256" key="6">
    <source>
        <dbReference type="ARBA" id="ARBA00022847"/>
    </source>
</evidence>
<gene>
    <name evidence="15" type="ORF">WM2015_90</name>
</gene>
<comment type="subcellular location">
    <subcellularLocation>
        <location evidence="14">Cell inner membrane</location>
        <topology evidence="14">Multi-pass membrane protein</topology>
    </subcellularLocation>
    <subcellularLocation>
        <location evidence="1">Cell membrane</location>
        <topology evidence="1">Multi-pass membrane protein</topology>
    </subcellularLocation>
</comment>
<sequence length="484" mass="51224">MNSVYVTFGLYFVVLLGLGIIAWQRTGDLSDYILGGRRLGSGVTALSAGASDMSGWLLLGLPGAAYLSGLEAGWIAVGLLIGTWANWRVVATRLRVATEKLDDSLTLPDYFQRRFADRSGILRILPGLFIFLFFSLYVSAGLVAGGRLFETVFELPYLWAVAAGGAAIILYTFLGGYLAVSWTDALQALLMLFALVAVPLMVFGSADPGLFEAVRTANPELLNPFTDAQGNPLSFLAVLSLLAWGLGYFGQPHILARFMGIRAAGELTRARRIAVSWVTICLIAAILVGMAGIGGLPGTLDGPDAEKVFMRLVEVLFHPFVAGICLAAILAAVMSTADSQLLVASSAVAEDFYKGLIKPQASQAELVWVGRGSVVAIALVALWLAADPDRTVLSMVSYAWAGLGAAFGPVIVVSLLWSGMSRIGAIAGMLVGGLTVVVWGQLSGGLFDVYEILPAVLFALAAIFIGSKAMPDEASQRIFQRMTG</sequence>
<evidence type="ECO:0000256" key="13">
    <source>
        <dbReference type="RuleBase" id="RU362091"/>
    </source>
</evidence>
<keyword evidence="3 14" id="KW-0813">Transport</keyword>
<dbReference type="GO" id="GO:0005886">
    <property type="term" value="C:plasma membrane"/>
    <property type="evidence" value="ECO:0007669"/>
    <property type="project" value="UniProtKB-SubCell"/>
</dbReference>
<feature type="transmembrane region" description="Helical" evidence="14">
    <location>
        <begin position="186"/>
        <end position="206"/>
    </location>
</feature>
<evidence type="ECO:0000256" key="3">
    <source>
        <dbReference type="ARBA" id="ARBA00022448"/>
    </source>
</evidence>
<dbReference type="InterPro" id="IPR050277">
    <property type="entry name" value="Sodium:Solute_Symporter"/>
</dbReference>
<evidence type="ECO:0000256" key="4">
    <source>
        <dbReference type="ARBA" id="ARBA00022475"/>
    </source>
</evidence>
<dbReference type="PATRIC" id="fig|1579979.3.peg.95"/>
<comment type="similarity">
    <text evidence="2 13">Belongs to the sodium:solute symporter (SSF) (TC 2.A.21) family.</text>
</comment>
<feature type="transmembrane region" description="Helical" evidence="14">
    <location>
        <begin position="157"/>
        <end position="179"/>
    </location>
</feature>
<dbReference type="GO" id="GO:0031402">
    <property type="term" value="F:sodium ion binding"/>
    <property type="evidence" value="ECO:0007669"/>
    <property type="project" value="UniProtKB-UniRule"/>
</dbReference>
<evidence type="ECO:0000256" key="2">
    <source>
        <dbReference type="ARBA" id="ARBA00006434"/>
    </source>
</evidence>
<feature type="transmembrane region" description="Helical" evidence="14">
    <location>
        <begin position="72"/>
        <end position="90"/>
    </location>
</feature>
<feature type="transmembrane region" description="Helical" evidence="14">
    <location>
        <begin position="233"/>
        <end position="251"/>
    </location>
</feature>
<dbReference type="InterPro" id="IPR001734">
    <property type="entry name" value="Na/solute_symporter"/>
</dbReference>
<evidence type="ECO:0000256" key="7">
    <source>
        <dbReference type="ARBA" id="ARBA00022989"/>
    </source>
</evidence>
<comment type="function">
    <text evidence="14">Catalyzes the sodium-dependent uptake of extracellular L-proline.</text>
</comment>
<keyword evidence="11 14" id="KW-0739">Sodium transport</keyword>
<dbReference type="PANTHER" id="PTHR48086:SF3">
    <property type="entry name" value="SODIUM_PROLINE SYMPORTER"/>
    <property type="match status" value="1"/>
</dbReference>
<evidence type="ECO:0000256" key="12">
    <source>
        <dbReference type="ARBA" id="ARBA00033708"/>
    </source>
</evidence>
<dbReference type="GO" id="GO:0015824">
    <property type="term" value="P:proline transport"/>
    <property type="evidence" value="ECO:0007669"/>
    <property type="project" value="UniProtKB-UniRule"/>
</dbReference>